<dbReference type="Pfam" id="PF13847">
    <property type="entry name" value="Methyltransf_31"/>
    <property type="match status" value="1"/>
</dbReference>
<proteinExistence type="predicted"/>
<organism evidence="3">
    <name type="scientific">Chlorella variabilis</name>
    <name type="common">Green alga</name>
    <dbReference type="NCBI Taxonomy" id="554065"/>
    <lineage>
        <taxon>Eukaryota</taxon>
        <taxon>Viridiplantae</taxon>
        <taxon>Chlorophyta</taxon>
        <taxon>core chlorophytes</taxon>
        <taxon>Trebouxiophyceae</taxon>
        <taxon>Chlorellales</taxon>
        <taxon>Chlorellaceae</taxon>
        <taxon>Chlorella clade</taxon>
        <taxon>Chlorella</taxon>
    </lineage>
</organism>
<evidence type="ECO:0000259" key="1">
    <source>
        <dbReference type="Pfam" id="PF13847"/>
    </source>
</evidence>
<dbReference type="GeneID" id="17354293"/>
<dbReference type="AlphaFoldDB" id="E1ZGH9"/>
<dbReference type="KEGG" id="cvr:CHLNCDRAFT_134674"/>
<keyword evidence="3" id="KW-1185">Reference proteome</keyword>
<dbReference type="EMBL" id="GL433846">
    <property type="protein sequence ID" value="EFN54936.1"/>
    <property type="molecule type" value="Genomic_DNA"/>
</dbReference>
<dbReference type="STRING" id="554065.E1ZGH9"/>
<protein>
    <recommendedName>
        <fullName evidence="1">Methyltransferase domain-containing protein</fullName>
    </recommendedName>
</protein>
<dbReference type="OrthoDB" id="507377at2759"/>
<dbReference type="SUPFAM" id="SSF53335">
    <property type="entry name" value="S-adenosyl-L-methionine-dependent methyltransferases"/>
    <property type="match status" value="1"/>
</dbReference>
<sequence length="204" mass="21809">MSGLFEAFHQLLAPALEGRPGAHILDVASASGEPAATLAAALPNAHVVSTDVAPPYLELGQARAQQLGLVNISFETADGEDLHQYADDKYDSTAPASFTALRFSDPKELMEAVGNAGLQDLECKELQVDFLLRNDVWWDAMLQMPLPIKAAVSKAQQQRPGEDVFGEARQKMQALLSANGCLTPAGDLDCCTNSCWLISAKKPG</sequence>
<reference evidence="2 3" key="1">
    <citation type="journal article" date="2010" name="Plant Cell">
        <title>The Chlorella variabilis NC64A genome reveals adaptation to photosymbiosis, coevolution with viruses, and cryptic sex.</title>
        <authorList>
            <person name="Blanc G."/>
            <person name="Duncan G."/>
            <person name="Agarkova I."/>
            <person name="Borodovsky M."/>
            <person name="Gurnon J."/>
            <person name="Kuo A."/>
            <person name="Lindquist E."/>
            <person name="Lucas S."/>
            <person name="Pangilinan J."/>
            <person name="Polle J."/>
            <person name="Salamov A."/>
            <person name="Terry A."/>
            <person name="Yamada T."/>
            <person name="Dunigan D.D."/>
            <person name="Grigoriev I.V."/>
            <person name="Claverie J.M."/>
            <person name="Van Etten J.L."/>
        </authorList>
    </citation>
    <scope>NUCLEOTIDE SEQUENCE [LARGE SCALE GENOMIC DNA]</scope>
    <source>
        <strain evidence="2 3">NC64A</strain>
    </source>
</reference>
<dbReference type="CDD" id="cd02440">
    <property type="entry name" value="AdoMet_MTases"/>
    <property type="match status" value="1"/>
</dbReference>
<dbReference type="Gene3D" id="3.40.50.150">
    <property type="entry name" value="Vaccinia Virus protein VP39"/>
    <property type="match status" value="1"/>
</dbReference>
<dbReference type="InParanoid" id="E1ZGH9"/>
<dbReference type="InterPro" id="IPR025714">
    <property type="entry name" value="Methyltranfer_dom"/>
</dbReference>
<evidence type="ECO:0000313" key="3">
    <source>
        <dbReference type="Proteomes" id="UP000008141"/>
    </source>
</evidence>
<gene>
    <name evidence="2" type="ORF">CHLNCDRAFT_134674</name>
</gene>
<name>E1ZGH9_CHLVA</name>
<feature type="domain" description="Methyltransferase" evidence="1">
    <location>
        <begin position="21"/>
        <end position="92"/>
    </location>
</feature>
<dbReference type="Proteomes" id="UP000008141">
    <property type="component" value="Unassembled WGS sequence"/>
</dbReference>
<evidence type="ECO:0000313" key="2">
    <source>
        <dbReference type="EMBL" id="EFN54936.1"/>
    </source>
</evidence>
<dbReference type="InterPro" id="IPR029063">
    <property type="entry name" value="SAM-dependent_MTases_sf"/>
</dbReference>
<accession>E1ZGH9</accession>
<dbReference type="RefSeq" id="XP_005847038.1">
    <property type="nucleotide sequence ID" value="XM_005846976.1"/>
</dbReference>